<organism evidence="1 2">
    <name type="scientific">Vanilla planifolia</name>
    <name type="common">Vanilla</name>
    <dbReference type="NCBI Taxonomy" id="51239"/>
    <lineage>
        <taxon>Eukaryota</taxon>
        <taxon>Viridiplantae</taxon>
        <taxon>Streptophyta</taxon>
        <taxon>Embryophyta</taxon>
        <taxon>Tracheophyta</taxon>
        <taxon>Spermatophyta</taxon>
        <taxon>Magnoliopsida</taxon>
        <taxon>Liliopsida</taxon>
        <taxon>Asparagales</taxon>
        <taxon>Orchidaceae</taxon>
        <taxon>Vanilloideae</taxon>
        <taxon>Vanilleae</taxon>
        <taxon>Vanilla</taxon>
    </lineage>
</organism>
<reference evidence="1 2" key="1">
    <citation type="journal article" date="2020" name="Nat. Food">
        <title>A phased Vanilla planifolia genome enables genetic improvement of flavour and production.</title>
        <authorList>
            <person name="Hasing T."/>
            <person name="Tang H."/>
            <person name="Brym M."/>
            <person name="Khazi F."/>
            <person name="Huang T."/>
            <person name="Chambers A.H."/>
        </authorList>
    </citation>
    <scope>NUCLEOTIDE SEQUENCE [LARGE SCALE GENOMIC DNA]</scope>
    <source>
        <tissue evidence="1">Leaf</tissue>
    </source>
</reference>
<accession>A0A835PXT0</accession>
<dbReference type="AlphaFoldDB" id="A0A835PXT0"/>
<dbReference type="Proteomes" id="UP000639772">
    <property type="component" value="Chromosome 11"/>
</dbReference>
<sequence length="127" mass="13169">MSVIEGDSTHLLHEISLNASIGECSSSAGTKSGVAATVDAEVDEAGTEMVDGADSMLLTNVRTFHVDGAPSPRVSSPMRESSLPRCLVDAAVRTPPLQPGAWGVVGAAGEFDDVCAAYGSRWTPHDR</sequence>
<evidence type="ECO:0000313" key="2">
    <source>
        <dbReference type="Proteomes" id="UP000639772"/>
    </source>
</evidence>
<dbReference type="EMBL" id="JADCNM010000011">
    <property type="protein sequence ID" value="KAG0462471.1"/>
    <property type="molecule type" value="Genomic_DNA"/>
</dbReference>
<protein>
    <submittedName>
        <fullName evidence="1">Uncharacterized protein</fullName>
    </submittedName>
</protein>
<name>A0A835PXT0_VANPL</name>
<evidence type="ECO:0000313" key="1">
    <source>
        <dbReference type="EMBL" id="KAG0462471.1"/>
    </source>
</evidence>
<proteinExistence type="predicted"/>
<comment type="caution">
    <text evidence="1">The sequence shown here is derived from an EMBL/GenBank/DDBJ whole genome shotgun (WGS) entry which is preliminary data.</text>
</comment>
<gene>
    <name evidence="1" type="ORF">HPP92_020947</name>
</gene>